<evidence type="ECO:0000256" key="3">
    <source>
        <dbReference type="ARBA" id="ARBA00023136"/>
    </source>
</evidence>
<sequence length="130" mass="14683">MYRACVLETVNDAAQEEHSEDEVEGVPDSEDEHMTGGKMHGLPEYLKKQGVWRVSRVSEAESLASYASVISIPEKKQKHAVLKALKMNRPEWYFLLFGFLMTMLGGLTLPSFALLYSEMFQVPKCLSPNI</sequence>
<gene>
    <name evidence="6" type="ORF">DILT_LOCUS11458</name>
</gene>
<keyword evidence="3 5" id="KW-0472">Membrane</keyword>
<feature type="compositionally biased region" description="Acidic residues" evidence="4">
    <location>
        <begin position="18"/>
        <end position="31"/>
    </location>
</feature>
<dbReference type="Proteomes" id="UP000281553">
    <property type="component" value="Unassembled WGS sequence"/>
</dbReference>
<evidence type="ECO:0000256" key="5">
    <source>
        <dbReference type="SAM" id="Phobius"/>
    </source>
</evidence>
<reference evidence="6 7" key="1">
    <citation type="submission" date="2018-11" db="EMBL/GenBank/DDBJ databases">
        <authorList>
            <consortium name="Pathogen Informatics"/>
        </authorList>
    </citation>
    <scope>NUCLEOTIDE SEQUENCE [LARGE SCALE GENOMIC DNA]</scope>
</reference>
<evidence type="ECO:0000313" key="6">
    <source>
        <dbReference type="EMBL" id="VDN15627.1"/>
    </source>
</evidence>
<evidence type="ECO:0000313" key="7">
    <source>
        <dbReference type="Proteomes" id="UP000281553"/>
    </source>
</evidence>
<dbReference type="InterPro" id="IPR036640">
    <property type="entry name" value="ABC1_TM_sf"/>
</dbReference>
<dbReference type="AlphaFoldDB" id="A0A3P7LVK8"/>
<keyword evidence="1 5" id="KW-0812">Transmembrane</keyword>
<dbReference type="GO" id="GO:0005524">
    <property type="term" value="F:ATP binding"/>
    <property type="evidence" value="ECO:0007669"/>
    <property type="project" value="InterPro"/>
</dbReference>
<dbReference type="OrthoDB" id="10476508at2759"/>
<feature type="transmembrane region" description="Helical" evidence="5">
    <location>
        <begin position="92"/>
        <end position="116"/>
    </location>
</feature>
<proteinExistence type="predicted"/>
<evidence type="ECO:0000256" key="2">
    <source>
        <dbReference type="ARBA" id="ARBA00022989"/>
    </source>
</evidence>
<keyword evidence="2 5" id="KW-1133">Transmembrane helix</keyword>
<accession>A0A3P7LVK8</accession>
<keyword evidence="7" id="KW-1185">Reference proteome</keyword>
<organism evidence="6 7">
    <name type="scientific">Dibothriocephalus latus</name>
    <name type="common">Fish tapeworm</name>
    <name type="synonym">Diphyllobothrium latum</name>
    <dbReference type="NCBI Taxonomy" id="60516"/>
    <lineage>
        <taxon>Eukaryota</taxon>
        <taxon>Metazoa</taxon>
        <taxon>Spiralia</taxon>
        <taxon>Lophotrochozoa</taxon>
        <taxon>Platyhelminthes</taxon>
        <taxon>Cestoda</taxon>
        <taxon>Eucestoda</taxon>
        <taxon>Diphyllobothriidea</taxon>
        <taxon>Diphyllobothriidae</taxon>
        <taxon>Dibothriocephalus</taxon>
    </lineage>
</organism>
<dbReference type="EMBL" id="UYRU01063118">
    <property type="protein sequence ID" value="VDN15627.1"/>
    <property type="molecule type" value="Genomic_DNA"/>
</dbReference>
<evidence type="ECO:0000256" key="4">
    <source>
        <dbReference type="SAM" id="MobiDB-lite"/>
    </source>
</evidence>
<evidence type="ECO:0000256" key="1">
    <source>
        <dbReference type="ARBA" id="ARBA00022692"/>
    </source>
</evidence>
<protein>
    <submittedName>
        <fullName evidence="6">Uncharacterized protein</fullName>
    </submittedName>
</protein>
<dbReference type="Gene3D" id="1.20.1560.10">
    <property type="entry name" value="ABC transporter type 1, transmembrane domain"/>
    <property type="match status" value="1"/>
</dbReference>
<feature type="region of interest" description="Disordered" evidence="4">
    <location>
        <begin position="14"/>
        <end position="41"/>
    </location>
</feature>
<dbReference type="GO" id="GO:0016020">
    <property type="term" value="C:membrane"/>
    <property type="evidence" value="ECO:0007669"/>
    <property type="project" value="InterPro"/>
</dbReference>
<name>A0A3P7LVK8_DIBLA</name>